<comment type="caution">
    <text evidence="2">The sequence shown here is derived from an EMBL/GenBank/DDBJ whole genome shotgun (WGS) entry which is preliminary data.</text>
</comment>
<sequence length="102" mass="11630">MRGVRPPALLAPSDRDRLCRRWRRAGGFRWKRGTPSTQLGEEALEAASTDMSVRAIFLDLKSSLIGIDAKLDNLTEQLDRIKTRVDDYDSRLDRLEARTSDI</sequence>
<dbReference type="EMBL" id="JANPWB010000011">
    <property type="protein sequence ID" value="KAJ1132755.1"/>
    <property type="molecule type" value="Genomic_DNA"/>
</dbReference>
<protein>
    <submittedName>
        <fullName evidence="2">Uncharacterized protein</fullName>
    </submittedName>
</protein>
<dbReference type="AlphaFoldDB" id="A0AAV7Q3Z3"/>
<keyword evidence="1" id="KW-0175">Coiled coil</keyword>
<organism evidence="2 3">
    <name type="scientific">Pleurodeles waltl</name>
    <name type="common">Iberian ribbed newt</name>
    <dbReference type="NCBI Taxonomy" id="8319"/>
    <lineage>
        <taxon>Eukaryota</taxon>
        <taxon>Metazoa</taxon>
        <taxon>Chordata</taxon>
        <taxon>Craniata</taxon>
        <taxon>Vertebrata</taxon>
        <taxon>Euteleostomi</taxon>
        <taxon>Amphibia</taxon>
        <taxon>Batrachia</taxon>
        <taxon>Caudata</taxon>
        <taxon>Salamandroidea</taxon>
        <taxon>Salamandridae</taxon>
        <taxon>Pleurodelinae</taxon>
        <taxon>Pleurodeles</taxon>
    </lineage>
</organism>
<gene>
    <name evidence="2" type="ORF">NDU88_011058</name>
</gene>
<evidence type="ECO:0000256" key="1">
    <source>
        <dbReference type="SAM" id="Coils"/>
    </source>
</evidence>
<evidence type="ECO:0000313" key="3">
    <source>
        <dbReference type="Proteomes" id="UP001066276"/>
    </source>
</evidence>
<reference evidence="2" key="1">
    <citation type="journal article" date="2022" name="bioRxiv">
        <title>Sequencing and chromosome-scale assembly of the giantPleurodeles waltlgenome.</title>
        <authorList>
            <person name="Brown T."/>
            <person name="Elewa A."/>
            <person name="Iarovenko S."/>
            <person name="Subramanian E."/>
            <person name="Araus A.J."/>
            <person name="Petzold A."/>
            <person name="Susuki M."/>
            <person name="Suzuki K.-i.T."/>
            <person name="Hayashi T."/>
            <person name="Toyoda A."/>
            <person name="Oliveira C."/>
            <person name="Osipova E."/>
            <person name="Leigh N.D."/>
            <person name="Simon A."/>
            <person name="Yun M.H."/>
        </authorList>
    </citation>
    <scope>NUCLEOTIDE SEQUENCE</scope>
    <source>
        <strain evidence="2">20211129_DDA</strain>
        <tissue evidence="2">Liver</tissue>
    </source>
</reference>
<evidence type="ECO:0000313" key="2">
    <source>
        <dbReference type="EMBL" id="KAJ1132755.1"/>
    </source>
</evidence>
<dbReference type="Proteomes" id="UP001066276">
    <property type="component" value="Chromosome 7"/>
</dbReference>
<proteinExistence type="predicted"/>
<accession>A0AAV7Q3Z3</accession>
<name>A0AAV7Q3Z3_PLEWA</name>
<keyword evidence="3" id="KW-1185">Reference proteome</keyword>
<feature type="coiled-coil region" evidence="1">
    <location>
        <begin position="64"/>
        <end position="98"/>
    </location>
</feature>